<keyword evidence="6" id="KW-0479">Metal-binding</keyword>
<comment type="catalytic activity">
    <reaction evidence="11">
        <text>N(6)-(pyridoxal phosphate)-L-lysyl-[4-amino-5-hydroxymethyl-2-methylpyrimidine phosphate synthase] + L-histidyl-[4-amino-5-hydroxymethyl-2-methylpyrimidine phosphate synthase] + 2 Fe(3+) + 4 H2O = L-lysyl-[4-amino-5-hydroxymethyl-2-methylpyrimidine phosphate synthase] + (2S)-2-amino-5-hydroxy-4-oxopentanoyl-[4-amino-5-hydroxymethyl-2-methylpyrimidine phosphate synthase] + 4-amino-2-methyl-5-(phosphooxymethyl)pyrimidine + 3-oxopropanoate + 2 Fe(2+) + 2 H(+)</text>
        <dbReference type="Rhea" id="RHEA:65756"/>
        <dbReference type="Rhea" id="RHEA-COMP:16892"/>
        <dbReference type="Rhea" id="RHEA-COMP:16893"/>
        <dbReference type="Rhea" id="RHEA-COMP:16894"/>
        <dbReference type="Rhea" id="RHEA-COMP:16895"/>
        <dbReference type="ChEBI" id="CHEBI:15377"/>
        <dbReference type="ChEBI" id="CHEBI:15378"/>
        <dbReference type="ChEBI" id="CHEBI:29033"/>
        <dbReference type="ChEBI" id="CHEBI:29034"/>
        <dbReference type="ChEBI" id="CHEBI:29969"/>
        <dbReference type="ChEBI" id="CHEBI:29979"/>
        <dbReference type="ChEBI" id="CHEBI:33190"/>
        <dbReference type="ChEBI" id="CHEBI:58354"/>
        <dbReference type="ChEBI" id="CHEBI:143915"/>
        <dbReference type="ChEBI" id="CHEBI:157692"/>
    </reaction>
    <physiologicalReaction direction="left-to-right" evidence="11">
        <dbReference type="Rhea" id="RHEA:65757"/>
    </physiologicalReaction>
</comment>
<dbReference type="InterPro" id="IPR015168">
    <property type="entry name" value="SsuA/THI5"/>
</dbReference>
<keyword evidence="9" id="KW-0408">Iron</keyword>
<protein>
    <recommendedName>
        <fullName evidence="10">Thiamine pyrimidine synthase</fullName>
    </recommendedName>
</protein>
<evidence type="ECO:0000256" key="11">
    <source>
        <dbReference type="ARBA" id="ARBA00048179"/>
    </source>
</evidence>
<evidence type="ECO:0000256" key="4">
    <source>
        <dbReference type="ARBA" id="ARBA00011738"/>
    </source>
</evidence>
<sequence>MKTNTRAFGSMAVLALAAALAACAPTPPSAPNAGSSSGSQDKALTRIVVAPSSEMSAAWAAFAVAQDQGYFAEEGIEIELQWPGGSADLLQAMATGRVQIGGPTPEAVLAAAANGQDIKMTYNWSREAVQSLAVPADGEITSFADLKGGTIGVANFASGAKLMADAALRDAGVGADEVTFIAVGTGAAALDALTRGEVDALMIWDTEYTKMEQYGATLRYIMPEEYSRLFSTGFAAAADYIEENPDIIAGFGRAWAKGTVWATANPEGAVELLWEYYPQTKTDSSDTFLQEQVAIFEGRNAKAMSGDPVENGILGEFPPDALTAWVDFAVEYGVIPSPLDPASVYTNDFVEDYNDFDVADVQAAAKSFAG</sequence>
<dbReference type="InterPro" id="IPR027939">
    <property type="entry name" value="NMT1/THI5"/>
</dbReference>
<evidence type="ECO:0000256" key="5">
    <source>
        <dbReference type="ARBA" id="ARBA00022679"/>
    </source>
</evidence>
<evidence type="ECO:0000256" key="2">
    <source>
        <dbReference type="ARBA" id="ARBA00004948"/>
    </source>
</evidence>
<accession>A0ABX8GG61</accession>
<evidence type="ECO:0000256" key="7">
    <source>
        <dbReference type="ARBA" id="ARBA00022898"/>
    </source>
</evidence>
<evidence type="ECO:0000256" key="3">
    <source>
        <dbReference type="ARBA" id="ARBA00009406"/>
    </source>
</evidence>
<dbReference type="PROSITE" id="PS51257">
    <property type="entry name" value="PROKAR_LIPOPROTEIN"/>
    <property type="match status" value="1"/>
</dbReference>
<comment type="function">
    <text evidence="1">Responsible for the formation of the pyrimidine heterocycle in the thiamine biosynthesis pathway. Catalyzes the formation of hydroxymethylpyrimidine phosphate (HMP-P) from histidine and pyridoxal phosphate (PLP). The protein uses PLP and the active site histidine to form HMP-P, generating an inactive enzyme. The enzyme can only undergo a single turnover, which suggests it is a suicide enzyme.</text>
</comment>
<evidence type="ECO:0000256" key="8">
    <source>
        <dbReference type="ARBA" id="ARBA00022977"/>
    </source>
</evidence>
<evidence type="ECO:0000256" key="12">
    <source>
        <dbReference type="SAM" id="SignalP"/>
    </source>
</evidence>
<dbReference type="EMBL" id="CP076023">
    <property type="protein sequence ID" value="QWC14636.1"/>
    <property type="molecule type" value="Genomic_DNA"/>
</dbReference>
<evidence type="ECO:0000256" key="1">
    <source>
        <dbReference type="ARBA" id="ARBA00003469"/>
    </source>
</evidence>
<evidence type="ECO:0000313" key="14">
    <source>
        <dbReference type="EMBL" id="QWC14636.1"/>
    </source>
</evidence>
<dbReference type="PANTHER" id="PTHR31528:SF1">
    <property type="entry name" value="4-AMINO-5-HYDROXYMETHYL-2-METHYLPYRIMIDINE PHOSPHATE SYNTHASE THI11-RELATED"/>
    <property type="match status" value="1"/>
</dbReference>
<feature type="chain" id="PRO_5047388423" description="Thiamine pyrimidine synthase" evidence="12">
    <location>
        <begin position="25"/>
        <end position="370"/>
    </location>
</feature>
<dbReference type="Gene3D" id="3.40.190.10">
    <property type="entry name" value="Periplasmic binding protein-like II"/>
    <property type="match status" value="2"/>
</dbReference>
<dbReference type="Proteomes" id="UP000679335">
    <property type="component" value="Chromosome"/>
</dbReference>
<keyword evidence="7" id="KW-0663">Pyridoxal phosphate</keyword>
<evidence type="ECO:0000256" key="6">
    <source>
        <dbReference type="ARBA" id="ARBA00022723"/>
    </source>
</evidence>
<comment type="subunit">
    <text evidence="4">Homodimer.</text>
</comment>
<organism evidence="14 15">
    <name type="scientific">Cellulomonas dongxiuzhuiae</name>
    <dbReference type="NCBI Taxonomy" id="2819979"/>
    <lineage>
        <taxon>Bacteria</taxon>
        <taxon>Bacillati</taxon>
        <taxon>Actinomycetota</taxon>
        <taxon>Actinomycetes</taxon>
        <taxon>Micrococcales</taxon>
        <taxon>Cellulomonadaceae</taxon>
        <taxon>Cellulomonas</taxon>
    </lineage>
</organism>
<name>A0ABX8GG61_9CELL</name>
<dbReference type="Pfam" id="PF09084">
    <property type="entry name" value="NMT1"/>
    <property type="match status" value="1"/>
</dbReference>
<dbReference type="PANTHER" id="PTHR31528">
    <property type="entry name" value="4-AMINO-5-HYDROXYMETHYL-2-METHYLPYRIMIDINE PHOSPHATE SYNTHASE THI11-RELATED"/>
    <property type="match status" value="1"/>
</dbReference>
<proteinExistence type="inferred from homology"/>
<gene>
    <name evidence="14" type="ORF">KKR89_09575</name>
</gene>
<comment type="similarity">
    <text evidence="3">Belongs to the NMT1/THI5 family.</text>
</comment>
<evidence type="ECO:0000256" key="9">
    <source>
        <dbReference type="ARBA" id="ARBA00023004"/>
    </source>
</evidence>
<keyword evidence="8" id="KW-0784">Thiamine biosynthesis</keyword>
<evidence type="ECO:0000313" key="15">
    <source>
        <dbReference type="Proteomes" id="UP000679335"/>
    </source>
</evidence>
<keyword evidence="5" id="KW-0808">Transferase</keyword>
<evidence type="ECO:0000256" key="10">
    <source>
        <dbReference type="ARBA" id="ARBA00033171"/>
    </source>
</evidence>
<comment type="pathway">
    <text evidence="2">Cofactor biosynthesis; thiamine diphosphate biosynthesis.</text>
</comment>
<feature type="signal peptide" evidence="12">
    <location>
        <begin position="1"/>
        <end position="24"/>
    </location>
</feature>
<feature type="domain" description="SsuA/THI5-like" evidence="13">
    <location>
        <begin position="60"/>
        <end position="269"/>
    </location>
</feature>
<reference evidence="14 15" key="1">
    <citation type="submission" date="2021-05" db="EMBL/GenBank/DDBJ databases">
        <title>Novel species in genus Cellulomonas.</title>
        <authorList>
            <person name="Zhang G."/>
        </authorList>
    </citation>
    <scope>NUCLEOTIDE SEQUENCE [LARGE SCALE GENOMIC DNA]</scope>
    <source>
        <strain evidence="15">zg-ZUI157</strain>
    </source>
</reference>
<keyword evidence="15" id="KW-1185">Reference proteome</keyword>
<dbReference type="SUPFAM" id="SSF53850">
    <property type="entry name" value="Periplasmic binding protein-like II"/>
    <property type="match status" value="1"/>
</dbReference>
<keyword evidence="12" id="KW-0732">Signal</keyword>
<dbReference type="RefSeq" id="WP_208195140.1">
    <property type="nucleotide sequence ID" value="NZ_CP076023.1"/>
</dbReference>
<evidence type="ECO:0000259" key="13">
    <source>
        <dbReference type="Pfam" id="PF09084"/>
    </source>
</evidence>